<keyword evidence="3" id="KW-1185">Reference proteome</keyword>
<reference evidence="2 3" key="1">
    <citation type="submission" date="2024-04" db="EMBL/GenBank/DDBJ databases">
        <authorList>
            <person name="Fracassetti M."/>
        </authorList>
    </citation>
    <scope>NUCLEOTIDE SEQUENCE [LARGE SCALE GENOMIC DNA]</scope>
</reference>
<dbReference type="AlphaFoldDB" id="A0AAV2E540"/>
<name>A0AAV2E540_9ROSI</name>
<organism evidence="2 3">
    <name type="scientific">Linum trigynum</name>
    <dbReference type="NCBI Taxonomy" id="586398"/>
    <lineage>
        <taxon>Eukaryota</taxon>
        <taxon>Viridiplantae</taxon>
        <taxon>Streptophyta</taxon>
        <taxon>Embryophyta</taxon>
        <taxon>Tracheophyta</taxon>
        <taxon>Spermatophyta</taxon>
        <taxon>Magnoliopsida</taxon>
        <taxon>eudicotyledons</taxon>
        <taxon>Gunneridae</taxon>
        <taxon>Pentapetalae</taxon>
        <taxon>rosids</taxon>
        <taxon>fabids</taxon>
        <taxon>Malpighiales</taxon>
        <taxon>Linaceae</taxon>
        <taxon>Linum</taxon>
    </lineage>
</organism>
<dbReference type="EMBL" id="OZ034817">
    <property type="protein sequence ID" value="CAL1380989.1"/>
    <property type="molecule type" value="Genomic_DNA"/>
</dbReference>
<gene>
    <name evidence="2" type="ORF">LTRI10_LOCUS22401</name>
</gene>
<feature type="compositionally biased region" description="Basic and acidic residues" evidence="1">
    <location>
        <begin position="80"/>
        <end position="90"/>
    </location>
</feature>
<feature type="region of interest" description="Disordered" evidence="1">
    <location>
        <begin position="158"/>
        <end position="201"/>
    </location>
</feature>
<accession>A0AAV2E540</accession>
<dbReference type="Proteomes" id="UP001497516">
    <property type="component" value="Chromosome 4"/>
</dbReference>
<sequence>MMIPSQLLKNPPERHIQHRLLLASWGAGKKGLGKLSKKGTAKGKAIANNKSPLADGQWVDVPIQMGSAIVPNAVNPPPRYENKEGSRDSSPDGDALLFELKRRTPRESRPSHRAKQNHVVQAFEAGILLDKPVEATRNDAGKDSEVLASELEKARDVGVGGGGLQELNGYGSNFNDPSINSRKRPFQESEGDFCEPPTPKKLFVEDKDTALTVEEPSLKWSYQDK</sequence>
<feature type="compositionally biased region" description="Polar residues" evidence="1">
    <location>
        <begin position="170"/>
        <end position="180"/>
    </location>
</feature>
<evidence type="ECO:0000256" key="1">
    <source>
        <dbReference type="SAM" id="MobiDB-lite"/>
    </source>
</evidence>
<proteinExistence type="predicted"/>
<evidence type="ECO:0000313" key="2">
    <source>
        <dbReference type="EMBL" id="CAL1380989.1"/>
    </source>
</evidence>
<evidence type="ECO:0000313" key="3">
    <source>
        <dbReference type="Proteomes" id="UP001497516"/>
    </source>
</evidence>
<feature type="region of interest" description="Disordered" evidence="1">
    <location>
        <begin position="70"/>
        <end position="94"/>
    </location>
</feature>
<protein>
    <submittedName>
        <fullName evidence="2">Uncharacterized protein</fullName>
    </submittedName>
</protein>